<evidence type="ECO:0000259" key="6">
    <source>
        <dbReference type="Pfam" id="PF21715"/>
    </source>
</evidence>
<sequence length="340" mass="36927">MKVGLLDVFQKIAPDVMGIVRERYLLLRHISDAQPVGRRSLATLSGLSERVVRAHVDVLRRNGIVRFTTAGIELEAEGQRLMPELLDCFVHLNNLDDMQKQIRKELQLEHVYIVPGNSDRDKTAKEELGRKGAEILASLLGNSEIVAVSGGSTLAELAERLPEVSTDAVIVPARGGLGNHVKRQANYIASQIAWTTGTTSQMMHVPDGLNAAAIRLLLDSDKDTRRTVDLAKRADILLFGIGRADIMAKRRGVDKRLTEYLTGHGAVGEALGCYCNLHGEIVHVSDNVGISLKDVQMHSHVIAVAGGTVKGEAIVSVMRACRKGTLVIDEGAAEKIMTLI</sequence>
<reference evidence="7 8" key="1">
    <citation type="submission" date="2010-08" db="EMBL/GenBank/DDBJ databases">
        <authorList>
            <person name="Weinstock G."/>
            <person name="Sodergren E."/>
            <person name="Clifton S."/>
            <person name="Fulton L."/>
            <person name="Fulton B."/>
            <person name="Courtney L."/>
            <person name="Fronick C."/>
            <person name="Harrison M."/>
            <person name="Strong C."/>
            <person name="Farmer C."/>
            <person name="Delahaunty K."/>
            <person name="Markovic C."/>
            <person name="Hall O."/>
            <person name="Minx P."/>
            <person name="Tomlinson C."/>
            <person name="Mitreva M."/>
            <person name="Hou S."/>
            <person name="Chen J."/>
            <person name="Wollam A."/>
            <person name="Pepin K.H."/>
            <person name="Johnson M."/>
            <person name="Bhonagiri V."/>
            <person name="Zhang X."/>
            <person name="Suruliraj S."/>
            <person name="Warren W."/>
            <person name="Chinwalla A."/>
            <person name="Mardis E.R."/>
            <person name="Wilson R.K."/>
        </authorList>
    </citation>
    <scope>NUCLEOTIDE SEQUENCE [LARGE SCALE GENOMIC DNA]</scope>
    <source>
        <strain evidence="7 8">F0359</strain>
    </source>
</reference>
<dbReference type="GO" id="GO:0030246">
    <property type="term" value="F:carbohydrate binding"/>
    <property type="evidence" value="ECO:0007669"/>
    <property type="project" value="InterPro"/>
</dbReference>
<evidence type="ECO:0000313" key="7">
    <source>
        <dbReference type="EMBL" id="EFQ03396.1"/>
    </source>
</evidence>
<dbReference type="InterPro" id="IPR051054">
    <property type="entry name" value="SorC_transcr_regulators"/>
</dbReference>
<dbReference type="PANTHER" id="PTHR34294:SF5">
    <property type="entry name" value="CENTRAL GLYCOLYTIC GENES REGULATOR"/>
    <property type="match status" value="1"/>
</dbReference>
<dbReference type="eggNOG" id="COG2390">
    <property type="taxonomic scope" value="Bacteria"/>
</dbReference>
<dbReference type="Proteomes" id="UP000003195">
    <property type="component" value="Unassembled WGS sequence"/>
</dbReference>
<name>E2ZEC2_9FIRM</name>
<evidence type="ECO:0000256" key="1">
    <source>
        <dbReference type="ARBA" id="ARBA00010466"/>
    </source>
</evidence>
<feature type="domain" description="Sugar-binding" evidence="5">
    <location>
        <begin position="92"/>
        <end position="337"/>
    </location>
</feature>
<accession>E2ZEC2</accession>
<dbReference type="PANTHER" id="PTHR34294">
    <property type="entry name" value="TRANSCRIPTIONAL REGULATOR-RELATED"/>
    <property type="match status" value="1"/>
</dbReference>
<evidence type="ECO:0000313" key="8">
    <source>
        <dbReference type="Proteomes" id="UP000003195"/>
    </source>
</evidence>
<dbReference type="HOGENOM" id="CLU_054506_2_0_9"/>
<evidence type="ECO:0000259" key="5">
    <source>
        <dbReference type="Pfam" id="PF04198"/>
    </source>
</evidence>
<dbReference type="GO" id="GO:0003677">
    <property type="term" value="F:DNA binding"/>
    <property type="evidence" value="ECO:0007669"/>
    <property type="project" value="UniProtKB-KW"/>
</dbReference>
<proteinExistence type="inferred from homology"/>
<dbReference type="Pfam" id="PF21715">
    <property type="entry name" value="CggR_N"/>
    <property type="match status" value="1"/>
</dbReference>
<evidence type="ECO:0000256" key="2">
    <source>
        <dbReference type="ARBA" id="ARBA00023015"/>
    </source>
</evidence>
<dbReference type="InterPro" id="IPR036388">
    <property type="entry name" value="WH-like_DNA-bd_sf"/>
</dbReference>
<keyword evidence="2" id="KW-0805">Transcription regulation</keyword>
<comment type="similarity">
    <text evidence="1">Belongs to the SorC transcriptional regulatory family.</text>
</comment>
<keyword evidence="3" id="KW-0238">DNA-binding</keyword>
<dbReference type="Gene3D" id="1.10.10.10">
    <property type="entry name" value="Winged helix-like DNA-binding domain superfamily/Winged helix DNA-binding domain"/>
    <property type="match status" value="1"/>
</dbReference>
<dbReference type="InterPro" id="IPR037171">
    <property type="entry name" value="NagB/RpiA_transferase-like"/>
</dbReference>
<dbReference type="EMBL" id="AECS01000049">
    <property type="protein sequence ID" value="EFQ03396.1"/>
    <property type="molecule type" value="Genomic_DNA"/>
</dbReference>
<feature type="domain" description="CggR N-terminal DNA binding" evidence="6">
    <location>
        <begin position="19"/>
        <end position="86"/>
    </location>
</feature>
<organism evidence="7 8">
    <name type="scientific">Megasphaera micronuciformis F0359</name>
    <dbReference type="NCBI Taxonomy" id="706434"/>
    <lineage>
        <taxon>Bacteria</taxon>
        <taxon>Bacillati</taxon>
        <taxon>Bacillota</taxon>
        <taxon>Negativicutes</taxon>
        <taxon>Veillonellales</taxon>
        <taxon>Veillonellaceae</taxon>
        <taxon>Megasphaera</taxon>
    </lineage>
</organism>
<dbReference type="Pfam" id="PF04198">
    <property type="entry name" value="Sugar-bind"/>
    <property type="match status" value="1"/>
</dbReference>
<evidence type="ECO:0000256" key="4">
    <source>
        <dbReference type="ARBA" id="ARBA00023163"/>
    </source>
</evidence>
<dbReference type="SUPFAM" id="SSF46785">
    <property type="entry name" value="Winged helix' DNA-binding domain"/>
    <property type="match status" value="1"/>
</dbReference>
<dbReference type="InterPro" id="IPR048715">
    <property type="entry name" value="CggR_N"/>
</dbReference>
<dbReference type="InterPro" id="IPR007324">
    <property type="entry name" value="Sugar-bd_dom_put"/>
</dbReference>
<dbReference type="InterPro" id="IPR036390">
    <property type="entry name" value="WH_DNA-bd_sf"/>
</dbReference>
<dbReference type="Gene3D" id="3.40.50.1360">
    <property type="match status" value="1"/>
</dbReference>
<keyword evidence="8" id="KW-1185">Reference proteome</keyword>
<evidence type="ECO:0000256" key="3">
    <source>
        <dbReference type="ARBA" id="ARBA00023125"/>
    </source>
</evidence>
<dbReference type="OrthoDB" id="9793820at2"/>
<dbReference type="RefSeq" id="WP_006943231.1">
    <property type="nucleotide sequence ID" value="NZ_GL538212.1"/>
</dbReference>
<dbReference type="AlphaFoldDB" id="E2ZEC2"/>
<keyword evidence="4" id="KW-0804">Transcription</keyword>
<gene>
    <name evidence="7" type="ORF">HMPREF9429_01824</name>
</gene>
<protein>
    <submittedName>
        <fullName evidence="7">Putative sugar-binding domain protein</fullName>
    </submittedName>
</protein>
<dbReference type="STRING" id="706434.HMPREF9429_01824"/>
<comment type="caution">
    <text evidence="7">The sequence shown here is derived from an EMBL/GenBank/DDBJ whole genome shotgun (WGS) entry which is preliminary data.</text>
</comment>
<dbReference type="SUPFAM" id="SSF100950">
    <property type="entry name" value="NagB/RpiA/CoA transferase-like"/>
    <property type="match status" value="1"/>
</dbReference>